<dbReference type="Proteomes" id="UP000824881">
    <property type="component" value="Unassembled WGS sequence"/>
</dbReference>
<accession>A0ACB7IKL0</accession>
<evidence type="ECO:0000313" key="2">
    <source>
        <dbReference type="Proteomes" id="UP000824881"/>
    </source>
</evidence>
<evidence type="ECO:0000313" key="1">
    <source>
        <dbReference type="EMBL" id="KAG9218254.1"/>
    </source>
</evidence>
<reference evidence="1 2" key="1">
    <citation type="journal article" date="2021" name="Appl. Environ. Microbiol.">
        <title>Genetic linkage and physical mapping for an oyster mushroom Pleurotus cornucopiae and QTL analysis for the trait cap color.</title>
        <authorList>
            <person name="Zhang Y."/>
            <person name="Gao W."/>
            <person name="Sonnenberg A."/>
            <person name="Chen Q."/>
            <person name="Zhang J."/>
            <person name="Huang C."/>
        </authorList>
    </citation>
    <scope>NUCLEOTIDE SEQUENCE [LARGE SCALE GENOMIC DNA]</scope>
    <source>
        <strain evidence="1">CCMSSC00406</strain>
    </source>
</reference>
<dbReference type="EMBL" id="WQMT02000010">
    <property type="protein sequence ID" value="KAG9218254.1"/>
    <property type="molecule type" value="Genomic_DNA"/>
</dbReference>
<proteinExistence type="predicted"/>
<organism evidence="1 2">
    <name type="scientific">Pleurotus cornucopiae</name>
    <name type="common">Cornucopia mushroom</name>
    <dbReference type="NCBI Taxonomy" id="5321"/>
    <lineage>
        <taxon>Eukaryota</taxon>
        <taxon>Fungi</taxon>
        <taxon>Dikarya</taxon>
        <taxon>Basidiomycota</taxon>
        <taxon>Agaricomycotina</taxon>
        <taxon>Agaricomycetes</taxon>
        <taxon>Agaricomycetidae</taxon>
        <taxon>Agaricales</taxon>
        <taxon>Pleurotineae</taxon>
        <taxon>Pleurotaceae</taxon>
        <taxon>Pleurotus</taxon>
    </lineage>
</organism>
<sequence length="1096" mass="118963">MALARSSCSMVTTAYEAVPGFFIHDNPNATVSDPIPPSFGLLDSTSPDRWTKLFHQIAELNSNAKSHDGAEVGFKLFFLGRHGEGFHNVAEAKYGTPAWDAHWSKLDGDGEIVWGPDAELTPLGISQAQTAHNAFATEFASGLRIPDATYVSPLSRALRTFEITFDGLFSGGHHGEDDFEIGQKGKGRIPKATVLEACREQYGVHTCDLRRSRTFIFSAFPHITALPPKLDAHSPFPLTENDELWTADERETSDHVAARVKTVLDVVFEKERGDFISITAHSGMINGLLASIGRPSFSLGTGGVLPVVVKGTHDPYGARVISFDPSYHNNPYVVASGLADVDRWPEIAAQPSPPLSEDETDRPSGFPGAKLKYTRTIMGNKSGAIGYRVHGKRRSESKRMSGTPKQEDVQNFMSAGAPVQDVLNNAAPISSNLNQQGANGNWAPAAVLPKSVDGAEPTPTEPVPPAPKVVQFIPKFKGAAEMEARRKARMVARRQAPGAAKPPPLAIDSSDEDDPPPPVEESLDDSDVDSDFGVPANIDEEDEFDPDFAASRTPGINSDSPSDVNSILSSSIPSTSNSSVPISPPAAQPSRKTDTNLTVPSIRPPRLRSKASANLGSSNTQYTKAGDSDRYYPPRKLDTGGRMRDSSQTTETTAPPSQDVFFARRPVAPIKPLKSALTAMLASTAGSTNPFAELYAAISGRAETASITLQVYFPHSQQPDKPMQLVVRKDASVEEVIGFALWSYWEDGWLPKLDEGLSGEDDPKWRIRLSAIGWIMRLAEEDGEVDDDFPPPDRNGKILKFKDADAFAILEASHAQTQQNEILEGKIQRRPSRTTAAARKVSDKPPPASLAVPTPSGSNPIFGSSFSSAPLSTSLGPSSYGPQIFLRIRVADTADAVHISTTINVSAGMYMQEALELVCRKRKLANPNDYVLLVADKSLVIALDRTVASLAGTRELVLMKKSALTELGGVMEPGRTTDPNASIFKRMSDVPEAQYPATSEYDLAYKKYTIYRKMPMLVTRQERTLAIDGVYLHIMPSANKAKNVFDSGRTLSYHIKSIADCQQSTKSSSIFRLVVNRSSGKKQYDYEAESPKYASM</sequence>
<gene>
    <name evidence="1" type="ORF">CCMSSC00406_0005935</name>
</gene>
<name>A0ACB7IKL0_PLECO</name>
<protein>
    <submittedName>
        <fullName evidence="1">Uncharacterized protein</fullName>
    </submittedName>
</protein>
<keyword evidence="2" id="KW-1185">Reference proteome</keyword>
<comment type="caution">
    <text evidence="1">The sequence shown here is derived from an EMBL/GenBank/DDBJ whole genome shotgun (WGS) entry which is preliminary data.</text>
</comment>